<dbReference type="InterPro" id="IPR036457">
    <property type="entry name" value="PPM-type-like_dom_sf"/>
</dbReference>
<dbReference type="AlphaFoldDB" id="A0A0C9RWI0"/>
<dbReference type="CDD" id="cd00143">
    <property type="entry name" value="PP2Cc"/>
    <property type="match status" value="1"/>
</dbReference>
<evidence type="ECO:0000259" key="2">
    <source>
        <dbReference type="PROSITE" id="PS51746"/>
    </source>
</evidence>
<accession>A0A0C9RWI0</accession>
<dbReference type="InterPro" id="IPR015655">
    <property type="entry name" value="PP2C"/>
</dbReference>
<reference evidence="3" key="1">
    <citation type="submission" date="2015-02" db="EMBL/GenBank/DDBJ databases">
        <title>A transcriptome of Wollemia nobilis - a relic of Gondwana.</title>
        <authorList>
            <person name="Chia J.Y."/>
            <person name="Leong Y.S."/>
            <person name="Abdul Karim S."/>
            <person name="Wan Azmi N."/>
            <person name="Hercus R."/>
            <person name="Croft L."/>
        </authorList>
    </citation>
    <scope>NUCLEOTIDE SEQUENCE</scope>
    <source>
        <strain evidence="3">MaeBrown</strain>
        <tissue evidence="3">Leaf</tissue>
    </source>
</reference>
<evidence type="ECO:0000256" key="1">
    <source>
        <dbReference type="SAM" id="MobiDB-lite"/>
    </source>
</evidence>
<feature type="compositionally biased region" description="Basic and acidic residues" evidence="1">
    <location>
        <begin position="219"/>
        <end position="234"/>
    </location>
</feature>
<protein>
    <submittedName>
        <fullName evidence="3">TSA: Wollemia nobilis Ref_Wollemi_Transcript_8630_2293 transcribed RNA sequence</fullName>
    </submittedName>
</protein>
<proteinExistence type="predicted"/>
<dbReference type="PROSITE" id="PS51746">
    <property type="entry name" value="PPM_2"/>
    <property type="match status" value="1"/>
</dbReference>
<dbReference type="SMART" id="SM00332">
    <property type="entry name" value="PP2Cc"/>
    <property type="match status" value="1"/>
</dbReference>
<organism evidence="3">
    <name type="scientific">Wollemia nobilis</name>
    <dbReference type="NCBI Taxonomy" id="56998"/>
    <lineage>
        <taxon>Eukaryota</taxon>
        <taxon>Viridiplantae</taxon>
        <taxon>Streptophyta</taxon>
        <taxon>Embryophyta</taxon>
        <taxon>Tracheophyta</taxon>
        <taxon>Spermatophyta</taxon>
        <taxon>Pinopsida</taxon>
        <taxon>Pinidae</taxon>
        <taxon>Conifers II</taxon>
        <taxon>Araucariales</taxon>
        <taxon>Araucariaceae</taxon>
        <taxon>Wollemia</taxon>
    </lineage>
</organism>
<dbReference type="EMBL" id="GCHU01008577">
    <property type="protein sequence ID" value="JAG88324.1"/>
    <property type="molecule type" value="Transcribed_RNA"/>
</dbReference>
<feature type="region of interest" description="Disordered" evidence="1">
    <location>
        <begin position="219"/>
        <end position="283"/>
    </location>
</feature>
<feature type="compositionally biased region" description="Basic residues" evidence="1">
    <location>
        <begin position="264"/>
        <end position="282"/>
    </location>
</feature>
<dbReference type="Gene3D" id="3.60.40.10">
    <property type="entry name" value="PPM-type phosphatase domain"/>
    <property type="match status" value="1"/>
</dbReference>
<feature type="region of interest" description="Disordered" evidence="1">
    <location>
        <begin position="169"/>
        <end position="203"/>
    </location>
</feature>
<dbReference type="SUPFAM" id="SSF81606">
    <property type="entry name" value="PP2C-like"/>
    <property type="match status" value="1"/>
</dbReference>
<dbReference type="InterPro" id="IPR001932">
    <property type="entry name" value="PPM-type_phosphatase-like_dom"/>
</dbReference>
<feature type="compositionally biased region" description="Basic and acidic residues" evidence="1">
    <location>
        <begin position="247"/>
        <end position="263"/>
    </location>
</feature>
<evidence type="ECO:0000313" key="3">
    <source>
        <dbReference type="EMBL" id="JAG88324.1"/>
    </source>
</evidence>
<feature type="domain" description="PPM-type phosphatase" evidence="2">
    <location>
        <begin position="98"/>
        <end position="608"/>
    </location>
</feature>
<sequence>MESMELGICSGPLGGRRRFKGDSVSRVLRTVSLPLKKVLTRTRTISKSAMLTVSRSHRGSLVAPIKTPSPKGRDGDWVGNDRSGDLCSSDLSLEDATSDSIESQNLQWAHGKAGEDRVHIVISEEHGWLFVGIYDGFNGPDAPDYLLSNLYNSIQKELKGLIWDREKANKEDDNLRQEERESAAKSHSCCNEEPEFRSGAAEPALPFDSEEALNYNIGDDKSHQMQGSDRESSHLDGFGFDGGSVPAEERDCDAQGEGDDKMACKRKPKPKQGKGRLKGMSRKWRESQRKWKHDWVQERLELDRRLKEEFKQEKDQDRQLDNCEVLTALSRALSKTEEAYLEMADKAVAENPELALMGSCVLVMLMMGEDVYVMNVGDSRAILAQKLKPDLGNPLSGSQGMGESIPCRDLERISEETSNDLEDFDDDSMDQPRKRPTLGAVQLSLDHSTSVEEEVQRIKAEHVDDMLSVTNDRVKGTLKVTRAFGAGFLKQPKWNDALLEMFRIDYVGSAPYITCTPALYHHRLGPEDHFLILSSDGLYQYFTNEEVVNHVEWFMSAVPGGDPAQHLVEEVLLRAAKKAGMDFHELLDIPQGDRRKYHDDVSVMVVSLEGRIWRSSAKEGYGDLQCK</sequence>
<dbReference type="GO" id="GO:0004722">
    <property type="term" value="F:protein serine/threonine phosphatase activity"/>
    <property type="evidence" value="ECO:0007669"/>
    <property type="project" value="InterPro"/>
</dbReference>
<feature type="compositionally biased region" description="Basic and acidic residues" evidence="1">
    <location>
        <begin position="169"/>
        <end position="184"/>
    </location>
</feature>
<name>A0A0C9RWI0_9CONI</name>
<dbReference type="Pfam" id="PF00481">
    <property type="entry name" value="PP2C"/>
    <property type="match status" value="2"/>
</dbReference>
<dbReference type="PANTHER" id="PTHR13832">
    <property type="entry name" value="PROTEIN PHOSPHATASE 2C"/>
    <property type="match status" value="1"/>
</dbReference>
<dbReference type="PANTHER" id="PTHR13832:SF228">
    <property type="entry name" value="PROTEIN PHOSPHATASE 2C 23-RELATED"/>
    <property type="match status" value="1"/>
</dbReference>